<feature type="transmembrane region" description="Helical" evidence="12">
    <location>
        <begin position="12"/>
        <end position="34"/>
    </location>
</feature>
<feature type="domain" description="HAMP" evidence="14">
    <location>
        <begin position="59"/>
        <end position="112"/>
    </location>
</feature>
<evidence type="ECO:0000256" key="6">
    <source>
        <dbReference type="ARBA" id="ARBA00022692"/>
    </source>
</evidence>
<dbReference type="PANTHER" id="PTHR45436:SF5">
    <property type="entry name" value="SENSOR HISTIDINE KINASE TRCS"/>
    <property type="match status" value="1"/>
</dbReference>
<evidence type="ECO:0000256" key="5">
    <source>
        <dbReference type="ARBA" id="ARBA00022679"/>
    </source>
</evidence>
<dbReference type="Gene3D" id="6.10.340.10">
    <property type="match status" value="1"/>
</dbReference>
<dbReference type="SUPFAM" id="SSF158472">
    <property type="entry name" value="HAMP domain-like"/>
    <property type="match status" value="1"/>
</dbReference>
<accession>A0A1F7GSV1</accession>
<name>A0A1F7GSV1_9BACT</name>
<gene>
    <name evidence="15" type="ORF">A2866_04505</name>
</gene>
<dbReference type="Proteomes" id="UP000177026">
    <property type="component" value="Unassembled WGS sequence"/>
</dbReference>
<dbReference type="Gene3D" id="1.10.287.130">
    <property type="match status" value="1"/>
</dbReference>
<keyword evidence="10 12" id="KW-0472">Membrane</keyword>
<keyword evidence="4" id="KW-0597">Phosphoprotein</keyword>
<dbReference type="Pfam" id="PF02518">
    <property type="entry name" value="HATPase_c"/>
    <property type="match status" value="1"/>
</dbReference>
<dbReference type="CDD" id="cd06225">
    <property type="entry name" value="HAMP"/>
    <property type="match status" value="1"/>
</dbReference>
<dbReference type="PANTHER" id="PTHR45436">
    <property type="entry name" value="SENSOR HISTIDINE KINASE YKOH"/>
    <property type="match status" value="1"/>
</dbReference>
<feature type="domain" description="Histidine kinase" evidence="13">
    <location>
        <begin position="120"/>
        <end position="334"/>
    </location>
</feature>
<keyword evidence="6 12" id="KW-0812">Transmembrane</keyword>
<proteinExistence type="predicted"/>
<dbReference type="Pfam" id="PF00512">
    <property type="entry name" value="HisKA"/>
    <property type="match status" value="1"/>
</dbReference>
<evidence type="ECO:0000256" key="12">
    <source>
        <dbReference type="SAM" id="Phobius"/>
    </source>
</evidence>
<dbReference type="FunFam" id="3.30.565.10:FF:000006">
    <property type="entry name" value="Sensor histidine kinase WalK"/>
    <property type="match status" value="1"/>
</dbReference>
<evidence type="ECO:0000313" key="15">
    <source>
        <dbReference type="EMBL" id="OGK21696.1"/>
    </source>
</evidence>
<evidence type="ECO:0000256" key="7">
    <source>
        <dbReference type="ARBA" id="ARBA00022777"/>
    </source>
</evidence>
<dbReference type="GO" id="GO:0005886">
    <property type="term" value="C:plasma membrane"/>
    <property type="evidence" value="ECO:0007669"/>
    <property type="project" value="TreeGrafter"/>
</dbReference>
<dbReference type="InterPro" id="IPR005467">
    <property type="entry name" value="His_kinase_dom"/>
</dbReference>
<evidence type="ECO:0000313" key="16">
    <source>
        <dbReference type="Proteomes" id="UP000177026"/>
    </source>
</evidence>
<evidence type="ECO:0000256" key="8">
    <source>
        <dbReference type="ARBA" id="ARBA00022989"/>
    </source>
</evidence>
<dbReference type="EMBL" id="MFZI01000013">
    <property type="protein sequence ID" value="OGK21696.1"/>
    <property type="molecule type" value="Genomic_DNA"/>
</dbReference>
<keyword evidence="9" id="KW-0902">Two-component regulatory system</keyword>
<dbReference type="AlphaFoldDB" id="A0A1F7GSV1"/>
<dbReference type="InterPro" id="IPR036890">
    <property type="entry name" value="HATPase_C_sf"/>
</dbReference>
<sequence length="334" mass="37770">MVQRFSSLKSRLFLWYIASLLLMAFFIILIIHVFAINNGAYFLILLFLTLSVLGFTIIYKITKSLTYLATRMKMISSKNLNERILDIESHDEIGELALSFNELLNRLHEAFRREQQFIADVAHELKTPLATLRSTLEITLNQKRNVDEYQNAIKEALDETHQLSSTLKNVLDLAWSETPQEQKNVKRFNLTLLTEELVETAQKMAMKKKIVVSGNIDENIILFGFKDKFGRAILNLIDNAIKYTPSQGKIEISLKKENGKVAVKIHDTGPGISKQDLPHIFDRFYRGSSTEKIFGSGLGLAISKAIVVSHHGEIEVKSKIGQGTTFTLSLPLAS</sequence>
<dbReference type="GO" id="GO:0000155">
    <property type="term" value="F:phosphorelay sensor kinase activity"/>
    <property type="evidence" value="ECO:0007669"/>
    <property type="project" value="InterPro"/>
</dbReference>
<reference evidence="15 16" key="1">
    <citation type="journal article" date="2016" name="Nat. Commun.">
        <title>Thousands of microbial genomes shed light on interconnected biogeochemical processes in an aquifer system.</title>
        <authorList>
            <person name="Anantharaman K."/>
            <person name="Brown C.T."/>
            <person name="Hug L.A."/>
            <person name="Sharon I."/>
            <person name="Castelle C.J."/>
            <person name="Probst A.J."/>
            <person name="Thomas B.C."/>
            <person name="Singh A."/>
            <person name="Wilkins M.J."/>
            <person name="Karaoz U."/>
            <person name="Brodie E.L."/>
            <person name="Williams K.H."/>
            <person name="Hubbard S.S."/>
            <person name="Banfield J.F."/>
        </authorList>
    </citation>
    <scope>NUCLEOTIDE SEQUENCE [LARGE SCALE GENOMIC DNA]</scope>
</reference>
<organism evidence="15 16">
    <name type="scientific">Candidatus Roizmanbacteria bacterium RIFCSPHIGHO2_01_FULL_39_8</name>
    <dbReference type="NCBI Taxonomy" id="1802033"/>
    <lineage>
        <taxon>Bacteria</taxon>
        <taxon>Candidatus Roizmaniibacteriota</taxon>
    </lineage>
</organism>
<keyword evidence="11" id="KW-0175">Coiled coil</keyword>
<evidence type="ECO:0000256" key="1">
    <source>
        <dbReference type="ARBA" id="ARBA00000085"/>
    </source>
</evidence>
<comment type="caution">
    <text evidence="15">The sequence shown here is derived from an EMBL/GenBank/DDBJ whole genome shotgun (WGS) entry which is preliminary data.</text>
</comment>
<evidence type="ECO:0000256" key="10">
    <source>
        <dbReference type="ARBA" id="ARBA00023136"/>
    </source>
</evidence>
<comment type="catalytic activity">
    <reaction evidence="1">
        <text>ATP + protein L-histidine = ADP + protein N-phospho-L-histidine.</text>
        <dbReference type="EC" id="2.7.13.3"/>
    </reaction>
</comment>
<evidence type="ECO:0000256" key="11">
    <source>
        <dbReference type="SAM" id="Coils"/>
    </source>
</evidence>
<dbReference type="SMART" id="SM00387">
    <property type="entry name" value="HATPase_c"/>
    <property type="match status" value="1"/>
</dbReference>
<dbReference type="SMART" id="SM00304">
    <property type="entry name" value="HAMP"/>
    <property type="match status" value="1"/>
</dbReference>
<dbReference type="SUPFAM" id="SSF47384">
    <property type="entry name" value="Homodimeric domain of signal transducing histidine kinase"/>
    <property type="match status" value="1"/>
</dbReference>
<evidence type="ECO:0000256" key="3">
    <source>
        <dbReference type="ARBA" id="ARBA00012438"/>
    </source>
</evidence>
<dbReference type="SUPFAM" id="SSF55874">
    <property type="entry name" value="ATPase domain of HSP90 chaperone/DNA topoisomerase II/histidine kinase"/>
    <property type="match status" value="1"/>
</dbReference>
<evidence type="ECO:0000256" key="2">
    <source>
        <dbReference type="ARBA" id="ARBA00004370"/>
    </source>
</evidence>
<evidence type="ECO:0000259" key="14">
    <source>
        <dbReference type="PROSITE" id="PS50885"/>
    </source>
</evidence>
<feature type="coiled-coil region" evidence="11">
    <location>
        <begin position="139"/>
        <end position="166"/>
    </location>
</feature>
<dbReference type="InterPro" id="IPR003594">
    <property type="entry name" value="HATPase_dom"/>
</dbReference>
<dbReference type="InterPro" id="IPR004358">
    <property type="entry name" value="Sig_transdc_His_kin-like_C"/>
</dbReference>
<dbReference type="EC" id="2.7.13.3" evidence="3"/>
<evidence type="ECO:0000256" key="4">
    <source>
        <dbReference type="ARBA" id="ARBA00022553"/>
    </source>
</evidence>
<dbReference type="CDD" id="cd00075">
    <property type="entry name" value="HATPase"/>
    <property type="match status" value="1"/>
</dbReference>
<dbReference type="InterPro" id="IPR003661">
    <property type="entry name" value="HisK_dim/P_dom"/>
</dbReference>
<keyword evidence="8 12" id="KW-1133">Transmembrane helix</keyword>
<dbReference type="Pfam" id="PF00672">
    <property type="entry name" value="HAMP"/>
    <property type="match status" value="1"/>
</dbReference>
<dbReference type="InterPro" id="IPR050428">
    <property type="entry name" value="TCS_sensor_his_kinase"/>
</dbReference>
<dbReference type="Gene3D" id="3.30.565.10">
    <property type="entry name" value="Histidine kinase-like ATPase, C-terminal domain"/>
    <property type="match status" value="1"/>
</dbReference>
<evidence type="ECO:0000256" key="9">
    <source>
        <dbReference type="ARBA" id="ARBA00023012"/>
    </source>
</evidence>
<dbReference type="PRINTS" id="PR00344">
    <property type="entry name" value="BCTRLSENSOR"/>
</dbReference>
<keyword evidence="5" id="KW-0808">Transferase</keyword>
<evidence type="ECO:0000259" key="13">
    <source>
        <dbReference type="PROSITE" id="PS50109"/>
    </source>
</evidence>
<dbReference type="PROSITE" id="PS50109">
    <property type="entry name" value="HIS_KIN"/>
    <property type="match status" value="1"/>
</dbReference>
<dbReference type="PROSITE" id="PS50885">
    <property type="entry name" value="HAMP"/>
    <property type="match status" value="1"/>
</dbReference>
<dbReference type="CDD" id="cd00082">
    <property type="entry name" value="HisKA"/>
    <property type="match status" value="1"/>
</dbReference>
<dbReference type="InterPro" id="IPR003660">
    <property type="entry name" value="HAMP_dom"/>
</dbReference>
<dbReference type="SMART" id="SM00388">
    <property type="entry name" value="HisKA"/>
    <property type="match status" value="1"/>
</dbReference>
<protein>
    <recommendedName>
        <fullName evidence="3">histidine kinase</fullName>
        <ecNumber evidence="3">2.7.13.3</ecNumber>
    </recommendedName>
</protein>
<feature type="transmembrane region" description="Helical" evidence="12">
    <location>
        <begin position="40"/>
        <end position="62"/>
    </location>
</feature>
<keyword evidence="7" id="KW-0418">Kinase</keyword>
<comment type="subcellular location">
    <subcellularLocation>
        <location evidence="2">Membrane</location>
    </subcellularLocation>
</comment>
<dbReference type="InterPro" id="IPR036097">
    <property type="entry name" value="HisK_dim/P_sf"/>
</dbReference>